<feature type="transmembrane region" description="Helical" evidence="2">
    <location>
        <begin position="84"/>
        <end position="107"/>
    </location>
</feature>
<reference evidence="4" key="1">
    <citation type="submission" date="2018-05" db="EMBL/GenBank/DDBJ databases">
        <authorList>
            <person name="Lanie J.A."/>
            <person name="Ng W.-L."/>
            <person name="Kazmierczak K.M."/>
            <person name="Andrzejewski T.M."/>
            <person name="Davidsen T.M."/>
            <person name="Wayne K.J."/>
            <person name="Tettelin H."/>
            <person name="Glass J.I."/>
            <person name="Rusch D."/>
            <person name="Podicherti R."/>
            <person name="Tsui H.-C.T."/>
            <person name="Winkler M.E."/>
        </authorList>
    </citation>
    <scope>NUCLEOTIDE SEQUENCE</scope>
</reference>
<feature type="non-terminal residue" evidence="4">
    <location>
        <position position="324"/>
    </location>
</feature>
<evidence type="ECO:0000256" key="1">
    <source>
        <dbReference type="ARBA" id="ARBA00022801"/>
    </source>
</evidence>
<proteinExistence type="predicted"/>
<name>A0A382FDA7_9ZZZZ</name>
<dbReference type="InterPro" id="IPR049492">
    <property type="entry name" value="BD-FAE-like_dom"/>
</dbReference>
<organism evidence="4">
    <name type="scientific">marine metagenome</name>
    <dbReference type="NCBI Taxonomy" id="408172"/>
    <lineage>
        <taxon>unclassified sequences</taxon>
        <taxon>metagenomes</taxon>
        <taxon>ecological metagenomes</taxon>
    </lineage>
</organism>
<keyword evidence="2" id="KW-1133">Transmembrane helix</keyword>
<feature type="transmembrane region" description="Helical" evidence="2">
    <location>
        <begin position="44"/>
        <end position="64"/>
    </location>
</feature>
<dbReference type="AlphaFoldDB" id="A0A382FDA7"/>
<dbReference type="PANTHER" id="PTHR48081">
    <property type="entry name" value="AB HYDROLASE SUPERFAMILY PROTEIN C4A8.06C"/>
    <property type="match status" value="1"/>
</dbReference>
<dbReference type="SUPFAM" id="SSF53474">
    <property type="entry name" value="alpha/beta-Hydrolases"/>
    <property type="match status" value="1"/>
</dbReference>
<dbReference type="InterPro" id="IPR029058">
    <property type="entry name" value="AB_hydrolase_fold"/>
</dbReference>
<gene>
    <name evidence="4" type="ORF">METZ01_LOCUS212951</name>
</gene>
<keyword evidence="2" id="KW-0812">Transmembrane</keyword>
<dbReference type="Pfam" id="PF20434">
    <property type="entry name" value="BD-FAE"/>
    <property type="match status" value="1"/>
</dbReference>
<evidence type="ECO:0000313" key="4">
    <source>
        <dbReference type="EMBL" id="SVB60097.1"/>
    </source>
</evidence>
<feature type="domain" description="BD-FAE-like" evidence="3">
    <location>
        <begin position="176"/>
        <end position="314"/>
    </location>
</feature>
<feature type="transmembrane region" description="Helical" evidence="2">
    <location>
        <begin position="12"/>
        <end position="32"/>
    </location>
</feature>
<dbReference type="InterPro" id="IPR050300">
    <property type="entry name" value="GDXG_lipolytic_enzyme"/>
</dbReference>
<accession>A0A382FDA7</accession>
<dbReference type="GO" id="GO:0016787">
    <property type="term" value="F:hydrolase activity"/>
    <property type="evidence" value="ECO:0007669"/>
    <property type="project" value="UniProtKB-KW"/>
</dbReference>
<keyword evidence="2" id="KW-0472">Membrane</keyword>
<evidence type="ECO:0000259" key="3">
    <source>
        <dbReference type="Pfam" id="PF20434"/>
    </source>
</evidence>
<dbReference type="PANTHER" id="PTHR48081:SF33">
    <property type="entry name" value="KYNURENINE FORMAMIDASE"/>
    <property type="match status" value="1"/>
</dbReference>
<sequence length="324" mass="36978">MPFNVFEKMDALTSIGLVLWTLVSLGLTLNVIHPLMNRDKAKPLNLLLGFGLGWIIGELAPQWILLNMGGFLLLQIFSDLEPIVFFGLLGIHSILWLSLIIRLWLILNLPQRLEEQMQNQLGQFFLKTSTRNPPPQSFAQVDWKSLWLPASIFNNPEIEVEFNRKFEAEPGLKLQLDLYRPRESGKNRPMLIQIHGGGWVIGSRRQGAFLLSRMASRGWVCCSIDYRFSPEIRMPEHLIDCKRALKWIRSHAQDLEIDPDAVFVTGGSAGSHLALMMALTANHPKFQPGFEEVNTRIQGWVGFYGAFDMFSAFENLHPENARRK</sequence>
<evidence type="ECO:0000256" key="2">
    <source>
        <dbReference type="SAM" id="Phobius"/>
    </source>
</evidence>
<protein>
    <recommendedName>
        <fullName evidence="3">BD-FAE-like domain-containing protein</fullName>
    </recommendedName>
</protein>
<keyword evidence="1" id="KW-0378">Hydrolase</keyword>
<dbReference type="EMBL" id="UINC01048944">
    <property type="protein sequence ID" value="SVB60097.1"/>
    <property type="molecule type" value="Genomic_DNA"/>
</dbReference>
<dbReference type="Gene3D" id="3.40.50.1820">
    <property type="entry name" value="alpha/beta hydrolase"/>
    <property type="match status" value="1"/>
</dbReference>